<dbReference type="eggNOG" id="COG1940">
    <property type="taxonomic scope" value="Bacteria"/>
</dbReference>
<accession>D1C346</accession>
<dbReference type="InterPro" id="IPR043129">
    <property type="entry name" value="ATPase_NBD"/>
</dbReference>
<reference evidence="3" key="1">
    <citation type="submission" date="2009-11" db="EMBL/GenBank/DDBJ databases">
        <title>The complete chromosome 1 of Sphaerobacter thermophilus DSM 20745.</title>
        <authorList>
            <person name="Lucas S."/>
            <person name="Copeland A."/>
            <person name="Lapidus A."/>
            <person name="Glavina del Rio T."/>
            <person name="Dalin E."/>
            <person name="Tice H."/>
            <person name="Bruce D."/>
            <person name="Goodwin L."/>
            <person name="Pitluck S."/>
            <person name="Kyrpides N."/>
            <person name="Mavromatis K."/>
            <person name="Ivanova N."/>
            <person name="Mikhailova N."/>
            <person name="LaButti K.M."/>
            <person name="Clum A."/>
            <person name="Sun H.I."/>
            <person name="Brettin T."/>
            <person name="Detter J.C."/>
            <person name="Han C."/>
            <person name="Larimer F."/>
            <person name="Land M."/>
            <person name="Hauser L."/>
            <person name="Markowitz V."/>
            <person name="Cheng J.F."/>
            <person name="Hugenholtz P."/>
            <person name="Woyke T."/>
            <person name="Wu D."/>
            <person name="Steenblock K."/>
            <person name="Schneider S."/>
            <person name="Pukall R."/>
            <person name="Goeker M."/>
            <person name="Klenk H.P."/>
            <person name="Eisen J.A."/>
        </authorList>
    </citation>
    <scope>NUCLEOTIDE SEQUENCE [LARGE SCALE GENOMIC DNA]</scope>
    <source>
        <strain evidence="3">ATCC 49802 / DSM 20745 / S 6022</strain>
    </source>
</reference>
<dbReference type="PANTHER" id="PTHR18964">
    <property type="entry name" value="ROK (REPRESSOR, ORF, KINASE) FAMILY"/>
    <property type="match status" value="1"/>
</dbReference>
<evidence type="ECO:0000313" key="3">
    <source>
        <dbReference type="Proteomes" id="UP000002027"/>
    </source>
</evidence>
<gene>
    <name evidence="2" type="ordered locus">Sthe_1228</name>
</gene>
<evidence type="ECO:0000256" key="1">
    <source>
        <dbReference type="ARBA" id="ARBA00006479"/>
    </source>
</evidence>
<dbReference type="InParanoid" id="D1C346"/>
<keyword evidence="3" id="KW-1185">Reference proteome</keyword>
<sequence length="335" mass="34446">MEQAQLPGQWGVLPCDKRFVLGVEIAGRGQRVVLAEPSGRIVAEAHSIDASAPAPVVVDTVRGLIDQACSSIQADLSDIARIGIAFGGPVDAARGVTLLSHRAPGFENFPLVNLLEEAVGIPSVLENDARAAAVGEASYGAARGCADVVYVHLGAGVGGGIIVDGRLVHGGSGTAGEIGHMVVSVGGPICSCGKPGHLEAYASAPAIVNNFRERLRTARREVIDSWSAPGAITVGAIFQRARAGDEIAREVVTETVRVLGLAIANLITVLNPAAVIVGGPVAEVGELLMDPLGARVRQYSYPASVRRLRLSTAQFRGDSAILGAVALALRGDQVG</sequence>
<dbReference type="PROSITE" id="PS01125">
    <property type="entry name" value="ROK"/>
    <property type="match status" value="1"/>
</dbReference>
<dbReference type="SUPFAM" id="SSF53067">
    <property type="entry name" value="Actin-like ATPase domain"/>
    <property type="match status" value="1"/>
</dbReference>
<dbReference type="Proteomes" id="UP000002027">
    <property type="component" value="Chromosome 1"/>
</dbReference>
<dbReference type="PANTHER" id="PTHR18964:SF149">
    <property type="entry name" value="BIFUNCTIONAL UDP-N-ACETYLGLUCOSAMINE 2-EPIMERASE_N-ACETYLMANNOSAMINE KINASE"/>
    <property type="match status" value="1"/>
</dbReference>
<name>D1C346_SPHTD</name>
<dbReference type="KEGG" id="sti:Sthe_1228"/>
<reference evidence="2 3" key="2">
    <citation type="journal article" date="2010" name="Stand. Genomic Sci.">
        <title>Complete genome sequence of Desulfohalobium retbaense type strain (HR(100)).</title>
        <authorList>
            <person name="Spring S."/>
            <person name="Nolan M."/>
            <person name="Lapidus A."/>
            <person name="Glavina Del Rio T."/>
            <person name="Copeland A."/>
            <person name="Tice H."/>
            <person name="Cheng J.F."/>
            <person name="Lucas S."/>
            <person name="Land M."/>
            <person name="Chen F."/>
            <person name="Bruce D."/>
            <person name="Goodwin L."/>
            <person name="Pitluck S."/>
            <person name="Ivanova N."/>
            <person name="Mavromatis K."/>
            <person name="Mikhailova N."/>
            <person name="Pati A."/>
            <person name="Chen A."/>
            <person name="Palaniappan K."/>
            <person name="Hauser L."/>
            <person name="Chang Y.J."/>
            <person name="Jeffries C.D."/>
            <person name="Munk C."/>
            <person name="Kiss H."/>
            <person name="Chain P."/>
            <person name="Han C."/>
            <person name="Brettin T."/>
            <person name="Detter J.C."/>
            <person name="Schuler E."/>
            <person name="Goker M."/>
            <person name="Rohde M."/>
            <person name="Bristow J."/>
            <person name="Eisen J.A."/>
            <person name="Markowitz V."/>
            <person name="Hugenholtz P."/>
            <person name="Kyrpides N.C."/>
            <person name="Klenk H.P."/>
        </authorList>
    </citation>
    <scope>NUCLEOTIDE SEQUENCE [LARGE SCALE GENOMIC DNA]</scope>
    <source>
        <strain evidence="3">ATCC 49802 / DSM 20745 / S 6022</strain>
    </source>
</reference>
<dbReference type="Pfam" id="PF00480">
    <property type="entry name" value="ROK"/>
    <property type="match status" value="1"/>
</dbReference>
<dbReference type="InterPro" id="IPR000600">
    <property type="entry name" value="ROK"/>
</dbReference>
<dbReference type="InterPro" id="IPR049874">
    <property type="entry name" value="ROK_cs"/>
</dbReference>
<dbReference type="STRING" id="479434.Sthe_1228"/>
<dbReference type="Gene3D" id="3.30.420.40">
    <property type="match status" value="2"/>
</dbReference>
<dbReference type="RefSeq" id="WP_012871710.1">
    <property type="nucleotide sequence ID" value="NC_013523.1"/>
</dbReference>
<dbReference type="FunCoup" id="D1C346">
    <property type="interactions" value="286"/>
</dbReference>
<evidence type="ECO:0000313" key="2">
    <source>
        <dbReference type="EMBL" id="ACZ38663.1"/>
    </source>
</evidence>
<comment type="similarity">
    <text evidence="1">Belongs to the ROK (NagC/XylR) family.</text>
</comment>
<dbReference type="HOGENOM" id="CLU_036604_0_4_0"/>
<organism evidence="2 3">
    <name type="scientific">Sphaerobacter thermophilus (strain ATCC 49802 / DSM 20745 / KCCM 41009 / NCIMB 13125 / S 6022)</name>
    <dbReference type="NCBI Taxonomy" id="479434"/>
    <lineage>
        <taxon>Bacteria</taxon>
        <taxon>Pseudomonadati</taxon>
        <taxon>Thermomicrobiota</taxon>
        <taxon>Thermomicrobia</taxon>
        <taxon>Sphaerobacterales</taxon>
        <taxon>Sphaerobacterineae</taxon>
        <taxon>Sphaerobacteraceae</taxon>
        <taxon>Sphaerobacter</taxon>
    </lineage>
</organism>
<proteinExistence type="inferred from homology"/>
<dbReference type="EMBL" id="CP001823">
    <property type="protein sequence ID" value="ACZ38663.1"/>
    <property type="molecule type" value="Genomic_DNA"/>
</dbReference>
<dbReference type="AlphaFoldDB" id="D1C346"/>
<protein>
    <submittedName>
        <fullName evidence="2">ROK family protein</fullName>
    </submittedName>
</protein>
<dbReference type="OrthoDB" id="9810372at2"/>